<name>A0ACB1A6L1_MELEN</name>
<comment type="caution">
    <text evidence="1">The sequence shown here is derived from an EMBL/GenBank/DDBJ whole genome shotgun (WGS) entry which is preliminary data.</text>
</comment>
<sequence>MLDLSNSTTETTSEIAETSSSQKQEETYKRIKFEMRKVFNFRKKIHKIS</sequence>
<dbReference type="EMBL" id="CAVMJV010000062">
    <property type="protein sequence ID" value="CAK5087107.1"/>
    <property type="molecule type" value="Genomic_DNA"/>
</dbReference>
<dbReference type="Proteomes" id="UP001497535">
    <property type="component" value="Unassembled WGS sequence"/>
</dbReference>
<organism evidence="1 2">
    <name type="scientific">Meloidogyne enterolobii</name>
    <name type="common">Root-knot nematode worm</name>
    <name type="synonym">Meloidogyne mayaguensis</name>
    <dbReference type="NCBI Taxonomy" id="390850"/>
    <lineage>
        <taxon>Eukaryota</taxon>
        <taxon>Metazoa</taxon>
        <taxon>Ecdysozoa</taxon>
        <taxon>Nematoda</taxon>
        <taxon>Chromadorea</taxon>
        <taxon>Rhabditida</taxon>
        <taxon>Tylenchina</taxon>
        <taxon>Tylenchomorpha</taxon>
        <taxon>Tylenchoidea</taxon>
        <taxon>Meloidogynidae</taxon>
        <taxon>Meloidogyninae</taxon>
        <taxon>Meloidogyne</taxon>
    </lineage>
</organism>
<evidence type="ECO:0000313" key="2">
    <source>
        <dbReference type="Proteomes" id="UP001497535"/>
    </source>
</evidence>
<protein>
    <submittedName>
        <fullName evidence="1">Uncharacterized protein</fullName>
    </submittedName>
</protein>
<evidence type="ECO:0000313" key="1">
    <source>
        <dbReference type="EMBL" id="CAK5087107.1"/>
    </source>
</evidence>
<accession>A0ACB1A6L1</accession>
<proteinExistence type="predicted"/>
<gene>
    <name evidence="1" type="ORF">MENTE1834_LOCUS34635</name>
</gene>
<keyword evidence="2" id="KW-1185">Reference proteome</keyword>
<reference evidence="1" key="1">
    <citation type="submission" date="2023-11" db="EMBL/GenBank/DDBJ databases">
        <authorList>
            <person name="Poullet M."/>
        </authorList>
    </citation>
    <scope>NUCLEOTIDE SEQUENCE</scope>
    <source>
        <strain evidence="1">E1834</strain>
    </source>
</reference>